<dbReference type="PROSITE" id="PS50011">
    <property type="entry name" value="PROTEIN_KINASE_DOM"/>
    <property type="match status" value="1"/>
</dbReference>
<evidence type="ECO:0000256" key="1">
    <source>
        <dbReference type="PROSITE-ProRule" id="PRU00023"/>
    </source>
</evidence>
<reference evidence="4 5" key="1">
    <citation type="journal article" date="2010" name="BMC Genomics">
        <title>Genome analysis and comparative genomics of a Giardia intestinalis assemblage E isolate.</title>
        <authorList>
            <person name="Jerlstrom-Hultqvist J."/>
            <person name="Franzen O."/>
            <person name="Ankarklev J."/>
            <person name="Xu F."/>
            <person name="Nohynkova E."/>
            <person name="Andersson J.O."/>
            <person name="Svard S.G."/>
            <person name="Andersson B."/>
        </authorList>
    </citation>
    <scope>NUCLEOTIDE SEQUENCE [LARGE SCALE GENOMIC DNA]</scope>
    <source>
        <strain evidence="4 5">P15</strain>
    </source>
</reference>
<keyword evidence="4" id="KW-0418">Kinase</keyword>
<dbReference type="Gene3D" id="1.10.510.10">
    <property type="entry name" value="Transferase(Phosphotransferase) domain 1"/>
    <property type="match status" value="1"/>
</dbReference>
<dbReference type="PROSITE" id="PS50088">
    <property type="entry name" value="ANK_REPEAT"/>
    <property type="match status" value="4"/>
</dbReference>
<dbReference type="SMART" id="SM00220">
    <property type="entry name" value="S_TKc"/>
    <property type="match status" value="1"/>
</dbReference>
<proteinExistence type="predicted"/>
<evidence type="ECO:0000313" key="4">
    <source>
        <dbReference type="EMBL" id="EFO64641.1"/>
    </source>
</evidence>
<feature type="repeat" description="ANK" evidence="1">
    <location>
        <begin position="1319"/>
        <end position="1341"/>
    </location>
</feature>
<dbReference type="InterPro" id="IPR036770">
    <property type="entry name" value="Ankyrin_rpt-contain_sf"/>
</dbReference>
<dbReference type="Pfam" id="PF12796">
    <property type="entry name" value="Ank_2"/>
    <property type="match status" value="6"/>
</dbReference>
<dbReference type="Proteomes" id="UP000008974">
    <property type="component" value="Unassembled WGS sequence"/>
</dbReference>
<feature type="compositionally biased region" description="Low complexity" evidence="2">
    <location>
        <begin position="250"/>
        <end position="259"/>
    </location>
</feature>
<protein>
    <submittedName>
        <fullName evidence="4">Kinase, NEK</fullName>
    </submittedName>
</protein>
<dbReference type="PROSITE" id="PS50297">
    <property type="entry name" value="ANK_REP_REGION"/>
    <property type="match status" value="3"/>
</dbReference>
<feature type="region of interest" description="Disordered" evidence="2">
    <location>
        <begin position="250"/>
        <end position="332"/>
    </location>
</feature>
<feature type="domain" description="Protein kinase" evidence="3">
    <location>
        <begin position="10"/>
        <end position="280"/>
    </location>
</feature>
<name>E1EYT6_GIAIA</name>
<evidence type="ECO:0000256" key="2">
    <source>
        <dbReference type="SAM" id="MobiDB-lite"/>
    </source>
</evidence>
<dbReference type="Gene3D" id="1.25.40.20">
    <property type="entry name" value="Ankyrin repeat-containing domain"/>
    <property type="match status" value="8"/>
</dbReference>
<dbReference type="PANTHER" id="PTHR24120">
    <property type="entry name" value="GH07239P"/>
    <property type="match status" value="1"/>
</dbReference>
<dbReference type="EMBL" id="ACVC01000075">
    <property type="protein sequence ID" value="EFO64641.1"/>
    <property type="molecule type" value="Genomic_DNA"/>
</dbReference>
<gene>
    <name evidence="4" type="ORF">GLP15_3675</name>
</gene>
<feature type="repeat" description="ANK" evidence="1">
    <location>
        <begin position="644"/>
        <end position="665"/>
    </location>
</feature>
<evidence type="ECO:0000313" key="5">
    <source>
        <dbReference type="Proteomes" id="UP000008974"/>
    </source>
</evidence>
<dbReference type="OMA" id="NDMSALM"/>
<dbReference type="STRING" id="658858.E1EYT6"/>
<feature type="region of interest" description="Disordered" evidence="2">
    <location>
        <begin position="402"/>
        <end position="425"/>
    </location>
</feature>
<dbReference type="Pfam" id="PF00069">
    <property type="entry name" value="Pkinase"/>
    <property type="match status" value="1"/>
</dbReference>
<organism evidence="4 5">
    <name type="scientific">Giardia intestinalis (strain P15)</name>
    <name type="common">Giardia lamblia</name>
    <dbReference type="NCBI Taxonomy" id="658858"/>
    <lineage>
        <taxon>Eukaryota</taxon>
        <taxon>Metamonada</taxon>
        <taxon>Diplomonadida</taxon>
        <taxon>Hexamitidae</taxon>
        <taxon>Giardiinae</taxon>
        <taxon>Giardia</taxon>
    </lineage>
</organism>
<feature type="compositionally biased region" description="Basic and acidic residues" evidence="2">
    <location>
        <begin position="408"/>
        <end position="421"/>
    </location>
</feature>
<dbReference type="InterPro" id="IPR002110">
    <property type="entry name" value="Ankyrin_rpt"/>
</dbReference>
<evidence type="ECO:0000259" key="3">
    <source>
        <dbReference type="PROSITE" id="PS50011"/>
    </source>
</evidence>
<dbReference type="SUPFAM" id="SSF56112">
    <property type="entry name" value="Protein kinase-like (PK-like)"/>
    <property type="match status" value="1"/>
</dbReference>
<feature type="compositionally biased region" description="Basic and acidic residues" evidence="2">
    <location>
        <begin position="291"/>
        <end position="318"/>
    </location>
</feature>
<keyword evidence="4" id="KW-0808">Transferase</keyword>
<keyword evidence="1" id="KW-0040">ANK repeat</keyword>
<sequence>MASDSLIASYELMDHLGAGPHGSVFIAHSKVSDKLRAVKVFSLAKLDESQKERLKNELACVHRIENERLVRYYNIYEDQDCQTLSVVMDYLPLGSLAAEMDRRTIHHSPYTEQQIWAIIGQLCLALKAVYTALGNLQMGTNKLEEISHGNLKPTNILLVDSGLLSLTDYGLAHQAITEETIMDTIDAVPEAVLTSDISNTQRGDIWCLGRIAFELCCVGCPGFVGSGCPTPGLLTAAGVSVPSPLRPPSSLNVLASSSPSLPPTPSERPQASKLRIKEVNKRNSRTPISQRNRDQEQREREEREREEREREERERLETEESTAPAPQSAKTKAKMVLDPKLLDHVAGHLSLTLRQLIMSCLFVNKADNNEHITSPITLDTILSYSEVTCALAKLKAGDLETPVSRSVSRSDDRRPQARDKQGNTPLHRAVLERNVQELSKHLGYVGEYNANGVTALILCAQTNFIEGAKILAPKESRKLCSANKLALYYALVEGNLEIAEILTQWESFTDQEPYIDNHRTNLMRSVMERNILAVWYWKVHQAGMQDAEGRTALIIAAEVDFFNAVRILAPHEAKITMTNGKTAIDIALDHNHLKIATFLIPYEGSPEQEADFNGLTNLMQAAIKNNRLGVFCFLKEAGSVENEEGMTALMLAAKHGSCDVLKYLIPLEKHMRSSTNKTALMYAAEANMLNVIIELVAHEYCTNPREYSALNIAIEKGFSEAADLLSAYEGVECEWRYTFKNPKQRIVTQQTALMAAAEQASAKFAYCNLHQLSMQTPDGMTALMYACQANSKDCVNLLISEKDLQASDGKTAWLIAFDEGFKEVLDQIQPTSKCDENGNTDLHKAALIGEVSNIRTLMRLVKRINNNDMSALMIASTICSNDDTVDSVLIEVESTITNRKGQFAAKFAMLAGNYRLAKILIGYEKDLLKADGFTDLMIAAVLNKVEDVFRYSGRAFGQKKPCASQLRMQTVDGYTALMLAARAGHESIVSLLLAEVGLQDKEGLYAADYAIQGDNYAIIRSLASQELVIFKRNYALASFLNIIKDFDDKIALKYIKSFYYNDFRSLQSEEDQGVAQLYYETAHLSTVIPLEEKVIIQDLSRDELGETPLHTAVRNDDLLSIRKYLYRSGEVNNEGVSAVELALDLGRIHIAKILLKVELPLLKEVGFTDLMLASFFGNKEEFEKHIGEKNAITSRGHTAFMLAANQGHYDMADSLAEERDMIDNDGRPVHLICPKEDGSYRVLSTRYPNTIEGLHLAVKDRSIDGVRALLVHAGARYAGWTALARAAENGFAEAVPLLVEKEAKMTIDITFKCMSANLRGLLAIHIAALKGHATVVRLLLDTEGGSVERAIGFTSLMISAYMGHVLCVKELIAREAKMFERTGSATALWYAAYCGHLDCVELLAPLEANLKRREGNTIGMYACSYACSVSNGEAKQDVLAELRKHMVTTNIDTIMSPGPYHRS</sequence>
<comment type="caution">
    <text evidence="4">The sequence shown here is derived from an EMBL/GenBank/DDBJ whole genome shotgun (WGS) entry which is preliminary data.</text>
</comment>
<feature type="repeat" description="ANK" evidence="1">
    <location>
        <begin position="972"/>
        <end position="993"/>
    </location>
</feature>
<dbReference type="CDD" id="cd00180">
    <property type="entry name" value="PKc"/>
    <property type="match status" value="1"/>
</dbReference>
<dbReference type="InterPro" id="IPR011009">
    <property type="entry name" value="Kinase-like_dom_sf"/>
</dbReference>
<dbReference type="SMART" id="SM00248">
    <property type="entry name" value="ANK"/>
    <property type="match status" value="21"/>
</dbReference>
<dbReference type="GO" id="GO:0004672">
    <property type="term" value="F:protein kinase activity"/>
    <property type="evidence" value="ECO:0007669"/>
    <property type="project" value="InterPro"/>
</dbReference>
<dbReference type="InterPro" id="IPR000719">
    <property type="entry name" value="Prot_kinase_dom"/>
</dbReference>
<dbReference type="SUPFAM" id="SSF48403">
    <property type="entry name" value="Ankyrin repeat"/>
    <property type="match status" value="4"/>
</dbReference>
<dbReference type="VEuPathDB" id="GiardiaDB:GLP15_3675"/>
<dbReference type="GO" id="GO:0005524">
    <property type="term" value="F:ATP binding"/>
    <property type="evidence" value="ECO:0007669"/>
    <property type="project" value="InterPro"/>
</dbReference>
<feature type="repeat" description="ANK" evidence="1">
    <location>
        <begin position="837"/>
        <end position="869"/>
    </location>
</feature>
<dbReference type="OrthoDB" id="10252328at2759"/>
<dbReference type="PANTHER" id="PTHR24120:SF4">
    <property type="entry name" value="GH07239P"/>
    <property type="match status" value="1"/>
</dbReference>
<accession>E1EYT6</accession>